<dbReference type="EC" id="3.7.1.3" evidence="4 5"/>
<comment type="catalytic activity">
    <reaction evidence="4 6">
        <text>L-kynurenine + H2O = anthranilate + L-alanine + H(+)</text>
        <dbReference type="Rhea" id="RHEA:16813"/>
        <dbReference type="ChEBI" id="CHEBI:15377"/>
        <dbReference type="ChEBI" id="CHEBI:15378"/>
        <dbReference type="ChEBI" id="CHEBI:16567"/>
        <dbReference type="ChEBI" id="CHEBI:57959"/>
        <dbReference type="ChEBI" id="CHEBI:57972"/>
        <dbReference type="EC" id="3.7.1.3"/>
    </reaction>
</comment>
<dbReference type="InterPro" id="IPR015421">
    <property type="entry name" value="PyrdxlP-dep_Trfase_major"/>
</dbReference>
<dbReference type="PANTHER" id="PTHR14084:SF0">
    <property type="entry name" value="KYNURENINASE"/>
    <property type="match status" value="1"/>
</dbReference>
<feature type="binding site" evidence="4">
    <location>
        <position position="282"/>
    </location>
    <ligand>
        <name>pyridoxal 5'-phosphate</name>
        <dbReference type="ChEBI" id="CHEBI:597326"/>
    </ligand>
</feature>
<feature type="binding site" evidence="4">
    <location>
        <position position="226"/>
    </location>
    <ligand>
        <name>pyridoxal 5'-phosphate</name>
        <dbReference type="ChEBI" id="CHEBI:597326"/>
    </ligand>
</feature>
<comment type="catalytic activity">
    <reaction evidence="6">
        <text>3-hydroxy-L-kynurenine + H2O = 3-hydroxyanthranilate + L-alanine + H(+)</text>
        <dbReference type="Rhea" id="RHEA:25143"/>
        <dbReference type="ChEBI" id="CHEBI:15377"/>
        <dbReference type="ChEBI" id="CHEBI:15378"/>
        <dbReference type="ChEBI" id="CHEBI:36559"/>
        <dbReference type="ChEBI" id="CHEBI:57972"/>
        <dbReference type="ChEBI" id="CHEBI:58125"/>
        <dbReference type="EC" id="3.7.1.3"/>
    </reaction>
</comment>
<keyword evidence="2 4" id="KW-0378">Hydrolase</keyword>
<evidence type="ECO:0000256" key="2">
    <source>
        <dbReference type="ARBA" id="ARBA00022801"/>
    </source>
</evidence>
<protein>
    <recommendedName>
        <fullName evidence="4 5">Kynureninase</fullName>
        <ecNumber evidence="4 5">3.7.1.3</ecNumber>
    </recommendedName>
    <alternativeName>
        <fullName evidence="4">L-kynurenine hydrolase</fullName>
    </alternativeName>
</protein>
<comment type="similarity">
    <text evidence="4 6">Belongs to the kynureninase family.</text>
</comment>
<comment type="pathway">
    <text evidence="4 6">Cofactor biosynthesis; NAD(+) biosynthesis; quinolinate from L-kynurenine: step 2/3.</text>
</comment>
<gene>
    <name evidence="4" type="primary">kynU</name>
    <name evidence="7" type="ORF">SAMN06265350_102121</name>
</gene>
<evidence type="ECO:0000256" key="6">
    <source>
        <dbReference type="PIRNR" id="PIRNR038800"/>
    </source>
</evidence>
<dbReference type="GO" id="GO:0019441">
    <property type="term" value="P:L-tryptophan catabolic process to kynurenine"/>
    <property type="evidence" value="ECO:0007669"/>
    <property type="project" value="TreeGrafter"/>
</dbReference>
<dbReference type="HAMAP" id="MF_01970">
    <property type="entry name" value="Kynureninase"/>
    <property type="match status" value="1"/>
</dbReference>
<dbReference type="InterPro" id="IPR015422">
    <property type="entry name" value="PyrdxlP-dep_Trfase_small"/>
</dbReference>
<dbReference type="Gene3D" id="3.90.1150.10">
    <property type="entry name" value="Aspartate Aminotransferase, domain 1"/>
    <property type="match status" value="1"/>
</dbReference>
<accession>A0A521BDN2</accession>
<feature type="modified residue" description="N6-(pyridoxal phosphate)lysine" evidence="4">
    <location>
        <position position="252"/>
    </location>
</feature>
<feature type="binding site" evidence="4">
    <location>
        <position position="114"/>
    </location>
    <ligand>
        <name>pyridoxal 5'-phosphate</name>
        <dbReference type="ChEBI" id="CHEBI:597326"/>
    </ligand>
</feature>
<keyword evidence="8" id="KW-1185">Reference proteome</keyword>
<dbReference type="Gene3D" id="3.40.640.10">
    <property type="entry name" value="Type I PLP-dependent aspartate aminotransferase-like (Major domain)"/>
    <property type="match status" value="1"/>
</dbReference>
<evidence type="ECO:0000313" key="8">
    <source>
        <dbReference type="Proteomes" id="UP000315971"/>
    </source>
</evidence>
<dbReference type="UniPathway" id="UPA00334">
    <property type="reaction ID" value="UER00455"/>
</dbReference>
<feature type="binding site" evidence="4">
    <location>
        <position position="251"/>
    </location>
    <ligand>
        <name>pyridoxal 5'-phosphate</name>
        <dbReference type="ChEBI" id="CHEBI:597326"/>
    </ligand>
</feature>
<dbReference type="InterPro" id="IPR015424">
    <property type="entry name" value="PyrdxlP-dep_Trfase"/>
</dbReference>
<comment type="subunit">
    <text evidence="4 6">Homodimer.</text>
</comment>
<feature type="binding site" evidence="4">
    <location>
        <position position="229"/>
    </location>
    <ligand>
        <name>pyridoxal 5'-phosphate</name>
        <dbReference type="ChEBI" id="CHEBI:597326"/>
    </ligand>
</feature>
<dbReference type="GO" id="GO:0043420">
    <property type="term" value="P:anthranilate metabolic process"/>
    <property type="evidence" value="ECO:0007669"/>
    <property type="project" value="TreeGrafter"/>
</dbReference>
<dbReference type="FunFam" id="3.40.640.10:FF:000031">
    <property type="entry name" value="Kynureninase"/>
    <property type="match status" value="1"/>
</dbReference>
<dbReference type="GO" id="GO:0019805">
    <property type="term" value="P:quinolinate biosynthetic process"/>
    <property type="evidence" value="ECO:0007669"/>
    <property type="project" value="UniProtKB-UniRule"/>
</dbReference>
<feature type="binding site" evidence="4">
    <location>
        <begin position="141"/>
        <end position="144"/>
    </location>
    <ligand>
        <name>pyridoxal 5'-phosphate</name>
        <dbReference type="ChEBI" id="CHEBI:597326"/>
    </ligand>
</feature>
<evidence type="ECO:0000256" key="1">
    <source>
        <dbReference type="ARBA" id="ARBA00022642"/>
    </source>
</evidence>
<name>A0A521BDN2_9SPHI</name>
<feature type="binding site" evidence="4">
    <location>
        <position position="113"/>
    </location>
    <ligand>
        <name>pyridoxal 5'-phosphate</name>
        <dbReference type="ChEBI" id="CHEBI:597326"/>
    </ligand>
</feature>
<dbReference type="SUPFAM" id="SSF53383">
    <property type="entry name" value="PLP-dependent transferases"/>
    <property type="match status" value="1"/>
</dbReference>
<evidence type="ECO:0000313" key="7">
    <source>
        <dbReference type="EMBL" id="SMO45196.1"/>
    </source>
</evidence>
<keyword evidence="1 4" id="KW-0662">Pyridine nucleotide biosynthesis</keyword>
<dbReference type="GO" id="GO:0030429">
    <property type="term" value="F:kynureninase activity"/>
    <property type="evidence" value="ECO:0007669"/>
    <property type="project" value="UniProtKB-UniRule"/>
</dbReference>
<dbReference type="Proteomes" id="UP000315971">
    <property type="component" value="Unassembled WGS sequence"/>
</dbReference>
<dbReference type="InterPro" id="IPR010111">
    <property type="entry name" value="Kynureninase"/>
</dbReference>
<comment type="caution">
    <text evidence="4">Lacks conserved residue(s) required for the propagation of feature annotation.</text>
</comment>
<dbReference type="GO" id="GO:0097053">
    <property type="term" value="P:L-kynurenine catabolic process"/>
    <property type="evidence" value="ECO:0007669"/>
    <property type="project" value="UniProtKB-UniRule"/>
</dbReference>
<dbReference type="NCBIfam" id="TIGR01814">
    <property type="entry name" value="kynureninase"/>
    <property type="match status" value="1"/>
</dbReference>
<dbReference type="PANTHER" id="PTHR14084">
    <property type="entry name" value="KYNURENINASE"/>
    <property type="match status" value="1"/>
</dbReference>
<dbReference type="GO" id="GO:0005737">
    <property type="term" value="C:cytoplasm"/>
    <property type="evidence" value="ECO:0007669"/>
    <property type="project" value="UniProtKB-UniRule"/>
</dbReference>
<sequence length="428" mass="48429">MQTITSDIIFRNDEAFPTEMDAIDPLAKFAYRFHKPKNAKGEDLIYFCGNSLGLQPKTVRSYIEQELKDWEDLGVEGHFHAKNPWMPYHEFLTQQMAKVVGGKALEVVVMNTLTVNLHLMMVSFYRPTQQRYKIVIEYSAFPSDQYAVKSQIKFHGFNPDDALIELYPREGENTIRTEDIEALIEQEGDSIALIMIGGVNYYTGQAFDMKRITQAGHKKNIVVGFDLAHAAGNLKLQLHDWNVDFAVWCSYKYLNSGPGGIAGCFVHERHANNSDLPRFTGWWGHDKATRFLMGPDFDPIPGAEGWQISNAPVLPMASLRASLAIFDEAGMDAITTKSRTITAYLEYLLENIGNENISIITPKDQSQRGAQLSIRIKNSNKAFFNKLIDNGIICDWREPDVIRVAPAPLYNSYSNVFQFAQILKQILA</sequence>
<comment type="pathway">
    <text evidence="4 6">Amino-acid degradation; L-kynurenine degradation; L-alanine and anthranilate from L-kynurenine: step 1/1.</text>
</comment>
<dbReference type="Pfam" id="PF22580">
    <property type="entry name" value="KYNU_C"/>
    <property type="match status" value="1"/>
</dbReference>
<proteinExistence type="inferred from homology"/>
<keyword evidence="3 4" id="KW-0663">Pyridoxal phosphate</keyword>
<dbReference type="GO" id="GO:0009435">
    <property type="term" value="P:NAD+ biosynthetic process"/>
    <property type="evidence" value="ECO:0007669"/>
    <property type="project" value="UniProtKB-UniRule"/>
</dbReference>
<dbReference type="UniPathway" id="UPA00253">
    <property type="reaction ID" value="UER00329"/>
</dbReference>
<reference evidence="7 8" key="1">
    <citation type="submission" date="2017-05" db="EMBL/GenBank/DDBJ databases">
        <authorList>
            <person name="Varghese N."/>
            <person name="Submissions S."/>
        </authorList>
    </citation>
    <scope>NUCLEOTIDE SEQUENCE [LARGE SCALE GENOMIC DNA]</scope>
    <source>
        <strain evidence="7 8">DSM 21342</strain>
    </source>
</reference>
<comment type="cofactor">
    <cofactor evidence="4 6">
        <name>pyridoxal 5'-phosphate</name>
        <dbReference type="ChEBI" id="CHEBI:597326"/>
    </cofactor>
</comment>
<feature type="binding site" evidence="4">
    <location>
        <position position="310"/>
    </location>
    <ligand>
        <name>pyridoxal 5'-phosphate</name>
        <dbReference type="ChEBI" id="CHEBI:597326"/>
    </ligand>
</feature>
<dbReference type="EMBL" id="FXSZ01000002">
    <property type="protein sequence ID" value="SMO45196.1"/>
    <property type="molecule type" value="Genomic_DNA"/>
</dbReference>
<organism evidence="7 8">
    <name type="scientific">Solitalea koreensis</name>
    <dbReference type="NCBI Taxonomy" id="543615"/>
    <lineage>
        <taxon>Bacteria</taxon>
        <taxon>Pseudomonadati</taxon>
        <taxon>Bacteroidota</taxon>
        <taxon>Sphingobacteriia</taxon>
        <taxon>Sphingobacteriales</taxon>
        <taxon>Sphingobacteriaceae</taxon>
        <taxon>Solitalea</taxon>
    </lineage>
</organism>
<dbReference type="GO" id="GO:0030170">
    <property type="term" value="F:pyridoxal phosphate binding"/>
    <property type="evidence" value="ECO:0007669"/>
    <property type="project" value="UniProtKB-UniRule"/>
</dbReference>
<evidence type="ECO:0000256" key="5">
    <source>
        <dbReference type="NCBIfam" id="TIGR01814"/>
    </source>
</evidence>
<comment type="function">
    <text evidence="4 6">Catalyzes the cleavage of L-kynurenine (L-Kyn) and L-3-hydroxykynurenine (L-3OHKyn) into anthranilic acid (AA) and 3-hydroxyanthranilic acid (3-OHAA), respectively.</text>
</comment>
<evidence type="ECO:0000256" key="3">
    <source>
        <dbReference type="ARBA" id="ARBA00022898"/>
    </source>
</evidence>
<dbReference type="AlphaFoldDB" id="A0A521BDN2"/>
<evidence type="ECO:0000256" key="4">
    <source>
        <dbReference type="HAMAP-Rule" id="MF_01970"/>
    </source>
</evidence>
<dbReference type="PIRSF" id="PIRSF038800">
    <property type="entry name" value="KYNU"/>
    <property type="match status" value="1"/>
</dbReference>
<dbReference type="RefSeq" id="WP_185955168.1">
    <property type="nucleotide sequence ID" value="NZ_FXSZ01000002.1"/>
</dbReference>